<dbReference type="AlphaFoldDB" id="A0A291LJ30"/>
<proteinExistence type="predicted"/>
<keyword evidence="2" id="KW-0255">Endonuclease</keyword>
<dbReference type="InterPro" id="IPR004860">
    <property type="entry name" value="LAGLIDADG_dom"/>
</dbReference>
<protein>
    <submittedName>
        <fullName evidence="2">LAGLIDADG endonuclease</fullName>
    </submittedName>
</protein>
<organism evidence="2">
    <name type="scientific">Juglanconis sp</name>
    <dbReference type="NCBI Taxonomy" id="2041886"/>
    <lineage>
        <taxon>Eukaryota</taxon>
        <taxon>Fungi</taxon>
        <taxon>Dikarya</taxon>
        <taxon>Ascomycota</taxon>
        <taxon>Pezizomycotina</taxon>
        <taxon>Sordariomycetes</taxon>
        <taxon>Sordariomycetidae</taxon>
        <taxon>Diaporthales</taxon>
        <taxon>Juglanconidaceae</taxon>
        <taxon>Juglanconis</taxon>
    </lineage>
</organism>
<feature type="domain" description="Homing endonuclease LAGLIDADG" evidence="1">
    <location>
        <begin position="95"/>
        <end position="119"/>
    </location>
</feature>
<keyword evidence="2" id="KW-0540">Nuclease</keyword>
<keyword evidence="2" id="KW-0378">Hydrolase</keyword>
<dbReference type="SUPFAM" id="SSF55608">
    <property type="entry name" value="Homing endonucleases"/>
    <property type="match status" value="1"/>
</dbReference>
<evidence type="ECO:0000259" key="1">
    <source>
        <dbReference type="Pfam" id="PF00961"/>
    </source>
</evidence>
<dbReference type="InterPro" id="IPR027434">
    <property type="entry name" value="Homing_endonucl"/>
</dbReference>
<dbReference type="GO" id="GO:0004519">
    <property type="term" value="F:endonuclease activity"/>
    <property type="evidence" value="ECO:0007669"/>
    <property type="project" value="UniProtKB-KW"/>
</dbReference>
<sequence length="119" mass="14038">MGNRGSKSVVRSYSAIVKEQRVNGYRYLQYFCNIFKMYSNEFRNKLWLKNLYTKNFYDSPLNGFNSLNVNTRRYYVTLSDNKHKIDDLQIDPWFITGFSDGEGCFSCSVLKSSSYKLGW</sequence>
<reference evidence="2" key="1">
    <citation type="submission" date="2017-02" db="EMBL/GenBank/DDBJ databases">
        <title>Fungal Comparative Genomics of Melanconis species and Ophiognomonia clavigignenti-juglandacearum at Different Phylogenetic Distances.</title>
        <authorList>
            <person name="Demers J.E."/>
            <person name="Castlebury L.A."/>
        </authorList>
    </citation>
    <scope>NUCLEOTIDE SEQUENCE</scope>
    <source>
        <strain evidence="2">DMW523</strain>
    </source>
</reference>
<accession>A0A291LJ30</accession>
<geneLocation type="mitochondrion" evidence="2"/>
<name>A0A291LJ30_9PEZI</name>
<gene>
    <name evidence="2" type="primary">orf119</name>
</gene>
<evidence type="ECO:0000313" key="2">
    <source>
        <dbReference type="EMBL" id="ATI20278.1"/>
    </source>
</evidence>
<dbReference type="EMBL" id="KY575055">
    <property type="protein sequence ID" value="ATI20278.1"/>
    <property type="molecule type" value="Genomic_DNA"/>
</dbReference>
<dbReference type="Gene3D" id="3.10.28.10">
    <property type="entry name" value="Homing endonucleases"/>
    <property type="match status" value="1"/>
</dbReference>
<dbReference type="Pfam" id="PF00961">
    <property type="entry name" value="LAGLIDADG_1"/>
    <property type="match status" value="1"/>
</dbReference>
<keyword evidence="2" id="KW-0496">Mitochondrion</keyword>